<dbReference type="InterPro" id="IPR038765">
    <property type="entry name" value="Papain-like_cys_pep_sf"/>
</dbReference>
<dbReference type="AlphaFoldDB" id="A0A0E0BND3"/>
<sequence>MSHRDATLFSSDVASLAAPNFLLDGVINFVMAHMTTKLGDESLLLVSPSVASLLANLQDYEPEAVADTAQALMDGANLPAATRLADALRPLLPAPPQGPPISGPTPQLSNGYDCGVYLLAVALAICRWWKKHPRTEEAAPCWFESVMDEVSAESVAAMRLNLAQEINLELIKQGDTTSSSSSWPSSSSRQ</sequence>
<keyword evidence="3" id="KW-1185">Reference proteome</keyword>
<dbReference type="PANTHER" id="PTHR46468:SF1">
    <property type="entry name" value="SENTRIN-SPECIFIC PROTEASE 8"/>
    <property type="match status" value="1"/>
</dbReference>
<dbReference type="Proteomes" id="UP000026961">
    <property type="component" value="Chromosome 12"/>
</dbReference>
<keyword evidence="1" id="KW-0645">Protease</keyword>
<dbReference type="InterPro" id="IPR044613">
    <property type="entry name" value="Nep1/2-like"/>
</dbReference>
<proteinExistence type="predicted"/>
<keyword evidence="1" id="KW-0788">Thiol protease</keyword>
<evidence type="ECO:0000256" key="1">
    <source>
        <dbReference type="ARBA" id="ARBA00022807"/>
    </source>
</evidence>
<reference evidence="2" key="2">
    <citation type="submission" date="2018-05" db="EMBL/GenBank/DDBJ databases">
        <title>OgluRS3 (Oryza glumaepatula Reference Sequence Version 3).</title>
        <authorList>
            <person name="Zhang J."/>
            <person name="Kudrna D."/>
            <person name="Lee S."/>
            <person name="Talag J."/>
            <person name="Welchert J."/>
            <person name="Wing R.A."/>
        </authorList>
    </citation>
    <scope>NUCLEOTIDE SEQUENCE [LARGE SCALE GENOMIC DNA]</scope>
</reference>
<dbReference type="eggNOG" id="KOG3246">
    <property type="taxonomic scope" value="Eukaryota"/>
</dbReference>
<keyword evidence="1" id="KW-0378">Hydrolase</keyword>
<dbReference type="HOGENOM" id="CLU_043678_3_0_1"/>
<dbReference type="STRING" id="40148.A0A0E0BND3"/>
<dbReference type="PANTHER" id="PTHR46468">
    <property type="entry name" value="SENTRIN-SPECIFIC PROTEASE 8"/>
    <property type="match status" value="1"/>
</dbReference>
<dbReference type="Gene3D" id="3.40.395.10">
    <property type="entry name" value="Adenoviral Proteinase, Chain A"/>
    <property type="match status" value="2"/>
</dbReference>
<evidence type="ECO:0000313" key="2">
    <source>
        <dbReference type="EnsemblPlants" id="OGLUM12G02180.1"/>
    </source>
</evidence>
<dbReference type="Gramene" id="OGLUM12G02180.1">
    <property type="protein sequence ID" value="OGLUM12G02180.1"/>
    <property type="gene ID" value="OGLUM12G02180"/>
</dbReference>
<dbReference type="GO" id="GO:0000338">
    <property type="term" value="P:protein deneddylation"/>
    <property type="evidence" value="ECO:0007669"/>
    <property type="project" value="TreeGrafter"/>
</dbReference>
<dbReference type="SUPFAM" id="SSF54001">
    <property type="entry name" value="Cysteine proteinases"/>
    <property type="match status" value="1"/>
</dbReference>
<dbReference type="GO" id="GO:0019784">
    <property type="term" value="F:deNEDDylase activity"/>
    <property type="evidence" value="ECO:0007669"/>
    <property type="project" value="InterPro"/>
</dbReference>
<evidence type="ECO:0008006" key="4">
    <source>
        <dbReference type="Google" id="ProtNLM"/>
    </source>
</evidence>
<protein>
    <recommendedName>
        <fullName evidence="4">Ubiquitin-like protease family profile domain-containing protein</fullName>
    </recommendedName>
</protein>
<accession>A0A0E0BND3</accession>
<organism evidence="2">
    <name type="scientific">Oryza glumipatula</name>
    <dbReference type="NCBI Taxonomy" id="40148"/>
    <lineage>
        <taxon>Eukaryota</taxon>
        <taxon>Viridiplantae</taxon>
        <taxon>Streptophyta</taxon>
        <taxon>Embryophyta</taxon>
        <taxon>Tracheophyta</taxon>
        <taxon>Spermatophyta</taxon>
        <taxon>Magnoliopsida</taxon>
        <taxon>Liliopsida</taxon>
        <taxon>Poales</taxon>
        <taxon>Poaceae</taxon>
        <taxon>BOP clade</taxon>
        <taxon>Oryzoideae</taxon>
        <taxon>Oryzeae</taxon>
        <taxon>Oryzinae</taxon>
        <taxon>Oryza</taxon>
    </lineage>
</organism>
<dbReference type="EnsemblPlants" id="OGLUM12G02180.1">
    <property type="protein sequence ID" value="OGLUM12G02180.1"/>
    <property type="gene ID" value="OGLUM12G02180"/>
</dbReference>
<evidence type="ECO:0000313" key="3">
    <source>
        <dbReference type="Proteomes" id="UP000026961"/>
    </source>
</evidence>
<name>A0A0E0BND3_9ORYZ</name>
<dbReference type="GO" id="GO:0008234">
    <property type="term" value="F:cysteine-type peptidase activity"/>
    <property type="evidence" value="ECO:0007669"/>
    <property type="project" value="UniProtKB-KW"/>
</dbReference>
<reference evidence="2" key="1">
    <citation type="submission" date="2015-04" db="UniProtKB">
        <authorList>
            <consortium name="EnsemblPlants"/>
        </authorList>
    </citation>
    <scope>IDENTIFICATION</scope>
</reference>